<reference evidence="1 2" key="1">
    <citation type="submission" date="2019-04" db="EMBL/GenBank/DDBJ databases">
        <title>Geobacter ruber sp. nov., ferric-reducing bacteria isolated from paddy soil.</title>
        <authorList>
            <person name="Xu Z."/>
            <person name="Masuda Y."/>
            <person name="Itoh H."/>
            <person name="Senoo K."/>
        </authorList>
    </citation>
    <scope>NUCLEOTIDE SEQUENCE [LARGE SCALE GENOMIC DNA]</scope>
    <source>
        <strain evidence="1 2">Red88</strain>
    </source>
</reference>
<dbReference type="AlphaFoldDB" id="A0A5A9XK72"/>
<dbReference type="Proteomes" id="UP000324298">
    <property type="component" value="Unassembled WGS sequence"/>
</dbReference>
<dbReference type="Gene3D" id="2.60.120.10">
    <property type="entry name" value="Jelly Rolls"/>
    <property type="match status" value="1"/>
</dbReference>
<evidence type="ECO:0000313" key="1">
    <source>
        <dbReference type="EMBL" id="KAA0893466.1"/>
    </source>
</evidence>
<evidence type="ECO:0000313" key="2">
    <source>
        <dbReference type="Proteomes" id="UP000324298"/>
    </source>
</evidence>
<organism evidence="1 2">
    <name type="scientific">Oryzomonas rubra</name>
    <dbReference type="NCBI Taxonomy" id="2509454"/>
    <lineage>
        <taxon>Bacteria</taxon>
        <taxon>Pseudomonadati</taxon>
        <taxon>Thermodesulfobacteriota</taxon>
        <taxon>Desulfuromonadia</taxon>
        <taxon>Geobacterales</taxon>
        <taxon>Geobacteraceae</taxon>
        <taxon>Oryzomonas</taxon>
    </lineage>
</organism>
<sequence length="124" mass="13575">MKTTGKKAEVKSFTAPDEVRSFPKGRLELITIGGATVGRAVFEPGWRWLTSVQPLANTRSCEAPHFQYHVAGTLHVVMDDGNEFDCRPGDVSLLPMGHDAWVVGNETAVVVDFQGMVDYARAAR</sequence>
<proteinExistence type="predicted"/>
<name>A0A5A9XK72_9BACT</name>
<accession>A0A5A9XK72</accession>
<dbReference type="OrthoDB" id="161242at2"/>
<dbReference type="CDD" id="cd06990">
    <property type="entry name" value="cupin_DUF861"/>
    <property type="match status" value="1"/>
</dbReference>
<protein>
    <submittedName>
        <fullName evidence="1">Cupin</fullName>
    </submittedName>
</protein>
<keyword evidence="2" id="KW-1185">Reference proteome</keyword>
<dbReference type="InterPro" id="IPR011051">
    <property type="entry name" value="RmlC_Cupin_sf"/>
</dbReference>
<dbReference type="RefSeq" id="WP_149306781.1">
    <property type="nucleotide sequence ID" value="NZ_SRSD01000003.1"/>
</dbReference>
<dbReference type="InterPro" id="IPR014710">
    <property type="entry name" value="RmlC-like_jellyroll"/>
</dbReference>
<comment type="caution">
    <text evidence="1">The sequence shown here is derived from an EMBL/GenBank/DDBJ whole genome shotgun (WGS) entry which is preliminary data.</text>
</comment>
<dbReference type="SUPFAM" id="SSF51182">
    <property type="entry name" value="RmlC-like cupins"/>
    <property type="match status" value="1"/>
</dbReference>
<dbReference type="EMBL" id="SRSD01000003">
    <property type="protein sequence ID" value="KAA0893466.1"/>
    <property type="molecule type" value="Genomic_DNA"/>
</dbReference>
<gene>
    <name evidence="1" type="ORF">ET418_06565</name>
</gene>